<feature type="active site" evidence="1">
    <location>
        <position position="54"/>
    </location>
</feature>
<feature type="domain" description="PARG catalytic Macro" evidence="3">
    <location>
        <begin position="2"/>
        <end position="145"/>
    </location>
</feature>
<evidence type="ECO:0000313" key="5">
    <source>
        <dbReference type="Proteomes" id="UP000030742"/>
    </source>
</evidence>
<dbReference type="InterPro" id="IPR046372">
    <property type="entry name" value="PARG_cat_C"/>
</dbReference>
<sequence length="258" mass="29098">MPRWDTLDNNLGNTKIHIASTGNIEDNGLGFLQVDFANKNIGGGVLRYGCVQEEIRFVICPELIVSRLFVEQLRNSEAVIITGVERYNNYSGYGDSFAWAGDYVDKTPFDVYGRRKTTICVIDAIHFSKPHDQYQSSLMLRELNKLSDPSPQKKYEPTLAGGEAELPIFSKALNGGRLVQSWLRLLAKKIYRPGEVESSSTFSNSCYKSRSYWKNLQSRTSGIKRSLFFSGALLPSQKGSRKGYEFDSLYTRGKGIHH</sequence>
<dbReference type="GO" id="GO:0004649">
    <property type="term" value="F:poly(ADP-ribose) glycohydrolase activity"/>
    <property type="evidence" value="ECO:0007669"/>
    <property type="project" value="InterPro"/>
</dbReference>
<feature type="binding site" evidence="2">
    <location>
        <position position="93"/>
    </location>
    <ligand>
        <name>substrate</name>
    </ligand>
</feature>
<evidence type="ECO:0000256" key="2">
    <source>
        <dbReference type="PIRSR" id="PIRSR607724-2"/>
    </source>
</evidence>
<feature type="active site" evidence="1">
    <location>
        <position position="53"/>
    </location>
</feature>
<dbReference type="OrthoDB" id="1937899at2759"/>
<dbReference type="GO" id="GO:0009225">
    <property type="term" value="P:nucleotide-sugar metabolic process"/>
    <property type="evidence" value="ECO:0007669"/>
    <property type="project" value="TreeGrafter"/>
</dbReference>
<proteinExistence type="predicted"/>
<evidence type="ECO:0000313" key="4">
    <source>
        <dbReference type="EMBL" id="ERL94596.1"/>
    </source>
</evidence>
<reference evidence="4 5" key="1">
    <citation type="journal article" date="2013" name="Genome Biol.">
        <title>Draft genome of the mountain pine beetle, Dendroctonus ponderosae Hopkins, a major forest pest.</title>
        <authorList>
            <person name="Keeling C.I."/>
            <person name="Yuen M.M."/>
            <person name="Liao N.Y."/>
            <person name="Docking T.R."/>
            <person name="Chan S.K."/>
            <person name="Taylor G.A."/>
            <person name="Palmquist D.L."/>
            <person name="Jackman S.D."/>
            <person name="Nguyen A."/>
            <person name="Li M."/>
            <person name="Henderson H."/>
            <person name="Janes J.K."/>
            <person name="Zhao Y."/>
            <person name="Pandoh P."/>
            <person name="Moore R."/>
            <person name="Sperling F.A."/>
            <person name="Huber D.P."/>
            <person name="Birol I."/>
            <person name="Jones S.J."/>
            <person name="Bohlmann J."/>
        </authorList>
    </citation>
    <scope>NUCLEOTIDE SEQUENCE</scope>
</reference>
<dbReference type="Proteomes" id="UP000030742">
    <property type="component" value="Unassembled WGS sequence"/>
</dbReference>
<feature type="non-terminal residue" evidence="4">
    <location>
        <position position="258"/>
    </location>
</feature>
<dbReference type="GO" id="GO:1990966">
    <property type="term" value="P:ATP generation from poly-ADP-D-ribose"/>
    <property type="evidence" value="ECO:0007669"/>
    <property type="project" value="TreeGrafter"/>
</dbReference>
<feature type="binding site" evidence="2">
    <location>
        <position position="52"/>
    </location>
    <ligand>
        <name>substrate</name>
    </ligand>
</feature>
<dbReference type="GO" id="GO:0005975">
    <property type="term" value="P:carbohydrate metabolic process"/>
    <property type="evidence" value="ECO:0007669"/>
    <property type="project" value="InterPro"/>
</dbReference>
<evidence type="ECO:0000259" key="3">
    <source>
        <dbReference type="Pfam" id="PF05028"/>
    </source>
</evidence>
<dbReference type="EMBL" id="KB632397">
    <property type="protein sequence ID" value="ERL94596.1"/>
    <property type="molecule type" value="Genomic_DNA"/>
</dbReference>
<dbReference type="Pfam" id="PF05028">
    <property type="entry name" value="PARG_cat_C"/>
    <property type="match status" value="1"/>
</dbReference>
<dbReference type="GO" id="GO:0005634">
    <property type="term" value="C:nucleus"/>
    <property type="evidence" value="ECO:0007669"/>
    <property type="project" value="TreeGrafter"/>
</dbReference>
<feature type="active site" evidence="1">
    <location>
        <position position="35"/>
    </location>
</feature>
<dbReference type="PANTHER" id="PTHR12837">
    <property type="entry name" value="POLY ADP-RIBOSE GLYCOHYDROLASE"/>
    <property type="match status" value="1"/>
</dbReference>
<feature type="binding site" evidence="2">
    <location>
        <position position="38"/>
    </location>
    <ligand>
        <name>substrate</name>
    </ligand>
</feature>
<dbReference type="InterPro" id="IPR007724">
    <property type="entry name" value="Poly_GlycHdrlase"/>
</dbReference>
<protein>
    <recommendedName>
        <fullName evidence="3">PARG catalytic Macro domain-containing protein</fullName>
    </recommendedName>
</protein>
<gene>
    <name evidence="4" type="ORF">D910_11873</name>
</gene>
<dbReference type="STRING" id="77166.U4UWD2"/>
<dbReference type="PANTHER" id="PTHR12837:SF15">
    <property type="entry name" value="POLY(ADP-RIBOSE) GLYCOHYDROLASE"/>
    <property type="match status" value="1"/>
</dbReference>
<dbReference type="GO" id="GO:0006282">
    <property type="term" value="P:regulation of DNA repair"/>
    <property type="evidence" value="ECO:0007669"/>
    <property type="project" value="InterPro"/>
</dbReference>
<accession>U4UWD2</accession>
<organism evidence="4 5">
    <name type="scientific">Dendroctonus ponderosae</name>
    <name type="common">Mountain pine beetle</name>
    <dbReference type="NCBI Taxonomy" id="77166"/>
    <lineage>
        <taxon>Eukaryota</taxon>
        <taxon>Metazoa</taxon>
        <taxon>Ecdysozoa</taxon>
        <taxon>Arthropoda</taxon>
        <taxon>Hexapoda</taxon>
        <taxon>Insecta</taxon>
        <taxon>Pterygota</taxon>
        <taxon>Neoptera</taxon>
        <taxon>Endopterygota</taxon>
        <taxon>Coleoptera</taxon>
        <taxon>Polyphaga</taxon>
        <taxon>Cucujiformia</taxon>
        <taxon>Curculionidae</taxon>
        <taxon>Scolytinae</taxon>
        <taxon>Dendroctonus</taxon>
    </lineage>
</organism>
<name>U4UWD2_DENPD</name>
<dbReference type="AlphaFoldDB" id="U4UWD2"/>
<dbReference type="GO" id="GO:0005737">
    <property type="term" value="C:cytoplasm"/>
    <property type="evidence" value="ECO:0007669"/>
    <property type="project" value="TreeGrafter"/>
</dbReference>
<evidence type="ECO:0000256" key="1">
    <source>
        <dbReference type="PIRSR" id="PIRSR607724-1"/>
    </source>
</evidence>